<dbReference type="Gene3D" id="1.25.40.10">
    <property type="entry name" value="Tetratricopeptide repeat domain"/>
    <property type="match status" value="3"/>
</dbReference>
<reference evidence="4" key="1">
    <citation type="submission" date="2020-10" db="EMBL/GenBank/DDBJ databases">
        <authorList>
            <person name="Gilroy R."/>
        </authorList>
    </citation>
    <scope>NUCLEOTIDE SEQUENCE</scope>
    <source>
        <strain evidence="4">6276</strain>
    </source>
</reference>
<dbReference type="InterPro" id="IPR011990">
    <property type="entry name" value="TPR-like_helical_dom_sf"/>
</dbReference>
<dbReference type="CDD" id="cd13401">
    <property type="entry name" value="Slt70-like"/>
    <property type="match status" value="1"/>
</dbReference>
<dbReference type="InterPro" id="IPR019734">
    <property type="entry name" value="TPR_rpt"/>
</dbReference>
<dbReference type="EMBL" id="DVIU01000211">
    <property type="protein sequence ID" value="HIS37083.1"/>
    <property type="molecule type" value="Genomic_DNA"/>
</dbReference>
<name>A0A9D1JNL9_9BACT</name>
<evidence type="ECO:0000259" key="3">
    <source>
        <dbReference type="Pfam" id="PF01464"/>
    </source>
</evidence>
<accession>A0A9D1JNL9</accession>
<dbReference type="GO" id="GO:0008933">
    <property type="term" value="F:peptidoglycan lytic transglycosylase activity"/>
    <property type="evidence" value="ECO:0007669"/>
    <property type="project" value="InterPro"/>
</dbReference>
<proteinExistence type="inferred from homology"/>
<feature type="transmembrane region" description="Helical" evidence="2">
    <location>
        <begin position="9"/>
        <end position="29"/>
    </location>
</feature>
<evidence type="ECO:0000313" key="4">
    <source>
        <dbReference type="EMBL" id="HIS37083.1"/>
    </source>
</evidence>
<dbReference type="GO" id="GO:0000270">
    <property type="term" value="P:peptidoglycan metabolic process"/>
    <property type="evidence" value="ECO:0007669"/>
    <property type="project" value="InterPro"/>
</dbReference>
<dbReference type="AlphaFoldDB" id="A0A9D1JNL9"/>
<protein>
    <submittedName>
        <fullName evidence="4">Transglycosylase SLT domain-containing protein</fullName>
    </submittedName>
</protein>
<comment type="similarity">
    <text evidence="1">Belongs to the transglycosylase Slt family.</text>
</comment>
<dbReference type="GO" id="GO:0016020">
    <property type="term" value="C:membrane"/>
    <property type="evidence" value="ECO:0007669"/>
    <property type="project" value="InterPro"/>
</dbReference>
<dbReference type="PANTHER" id="PTHR37423:SF2">
    <property type="entry name" value="MEMBRANE-BOUND LYTIC MUREIN TRANSGLYCOSYLASE C"/>
    <property type="match status" value="1"/>
</dbReference>
<feature type="domain" description="Transglycosylase SLT" evidence="3">
    <location>
        <begin position="516"/>
        <end position="628"/>
    </location>
</feature>
<evidence type="ECO:0000313" key="5">
    <source>
        <dbReference type="Proteomes" id="UP000823928"/>
    </source>
</evidence>
<dbReference type="Pfam" id="PF13174">
    <property type="entry name" value="TPR_6"/>
    <property type="match status" value="2"/>
</dbReference>
<dbReference type="SUPFAM" id="SSF53955">
    <property type="entry name" value="Lysozyme-like"/>
    <property type="match status" value="1"/>
</dbReference>
<comment type="caution">
    <text evidence="4">The sequence shown here is derived from an EMBL/GenBank/DDBJ whole genome shotgun (WGS) entry which is preliminary data.</text>
</comment>
<dbReference type="PROSITE" id="PS00922">
    <property type="entry name" value="TRANSGLYCOSYLASE"/>
    <property type="match status" value="1"/>
</dbReference>
<dbReference type="InterPro" id="IPR000189">
    <property type="entry name" value="Transglyc_AS"/>
</dbReference>
<gene>
    <name evidence="4" type="ORF">IAC10_10725</name>
</gene>
<sequence>MITFDKKTLAGAGIIVILSAGLLIAVSLLHQTPAKSRQIFRDALSDMQEDDYSNAYYLFSRISFLSNLKPIALYHQGECADKLEDYGTAVKKYQMLFKIYPSNKLSLKAKYLAAQNLVKTNPELAQKYFKEILKSAPDTDYAIAAEYYSGLLLMKSYTQSEDMIFPLSKKDDVENYFRHYLKKAPSGRLALNVINDWLSLDKTISSDDYLMMAKSCFLMGEYKKAQELLNKVDLKESWAVDVQNSYALNNIPRARYLTEWGLMHHARYIDIEDIENAVNTYLKFSPTKYQGATKLFYIANSKGKDYIWDLKCSYTDSQYKSQCFKDLYLKFPDSKYVDDALSQIFLETIRKNDYQNAKKIGHDFLNKFKNSEFTPMVMYWMGRIAEKTHDYSEYMSYYKSVIARYPDNYYAYRAYLHMNHTPGPIITSYLKEQDVIYPYKNKPSIIRELVNLKDYDVLEEFARDDDFLKSWIFYMKGDYTKSVVIARNAMDELAVKPDKYDLRWRLVYPLHYYNDIKKYADSSGNNPPLMLSIVREESYFNPSAKSGVGAIGLMQLMPQTASEIAVKHGIKKFTLYNPQQNIMLGNYYYSFLKTYLSGMDVSSIAAYNGGIGSVNGWKKSIYYNDTDEFVEQIPYPETKNYVKKVFRSYWNYIRIYNGNN</sequence>
<keyword evidence="2" id="KW-0812">Transmembrane</keyword>
<dbReference type="Gene3D" id="1.10.530.10">
    <property type="match status" value="1"/>
</dbReference>
<dbReference type="InterPro" id="IPR023346">
    <property type="entry name" value="Lysozyme-like_dom_sf"/>
</dbReference>
<dbReference type="PANTHER" id="PTHR37423">
    <property type="entry name" value="SOLUBLE LYTIC MUREIN TRANSGLYCOSYLASE-RELATED"/>
    <property type="match status" value="1"/>
</dbReference>
<organism evidence="4 5">
    <name type="scientific">Candidatus Scatousia excrementigallinarum</name>
    <dbReference type="NCBI Taxonomy" id="2840935"/>
    <lineage>
        <taxon>Bacteria</taxon>
        <taxon>Candidatus Scatousia</taxon>
    </lineage>
</organism>
<keyword evidence="2" id="KW-0472">Membrane</keyword>
<dbReference type="SUPFAM" id="SSF48452">
    <property type="entry name" value="TPR-like"/>
    <property type="match status" value="1"/>
</dbReference>
<evidence type="ECO:0000256" key="1">
    <source>
        <dbReference type="ARBA" id="ARBA00007734"/>
    </source>
</evidence>
<dbReference type="Proteomes" id="UP000823928">
    <property type="component" value="Unassembled WGS sequence"/>
</dbReference>
<dbReference type="Pfam" id="PF01464">
    <property type="entry name" value="SLT"/>
    <property type="match status" value="1"/>
</dbReference>
<reference evidence="4" key="2">
    <citation type="journal article" date="2021" name="PeerJ">
        <title>Extensive microbial diversity within the chicken gut microbiome revealed by metagenomics and culture.</title>
        <authorList>
            <person name="Gilroy R."/>
            <person name="Ravi A."/>
            <person name="Getino M."/>
            <person name="Pursley I."/>
            <person name="Horton D.L."/>
            <person name="Alikhan N.F."/>
            <person name="Baker D."/>
            <person name="Gharbi K."/>
            <person name="Hall N."/>
            <person name="Watson M."/>
            <person name="Adriaenssens E.M."/>
            <person name="Foster-Nyarko E."/>
            <person name="Jarju S."/>
            <person name="Secka A."/>
            <person name="Antonio M."/>
            <person name="Oren A."/>
            <person name="Chaudhuri R.R."/>
            <person name="La Ragione R."/>
            <person name="Hildebrand F."/>
            <person name="Pallen M.J."/>
        </authorList>
    </citation>
    <scope>NUCLEOTIDE SEQUENCE</scope>
    <source>
        <strain evidence="4">6276</strain>
    </source>
</reference>
<keyword evidence="2" id="KW-1133">Transmembrane helix</keyword>
<evidence type="ECO:0000256" key="2">
    <source>
        <dbReference type="SAM" id="Phobius"/>
    </source>
</evidence>
<dbReference type="InterPro" id="IPR008258">
    <property type="entry name" value="Transglycosylase_SLT_dom_1"/>
</dbReference>